<dbReference type="SMART" id="SM00849">
    <property type="entry name" value="Lactamase_B"/>
    <property type="match status" value="1"/>
</dbReference>
<dbReference type="InterPro" id="IPR050855">
    <property type="entry name" value="NDM-1-like"/>
</dbReference>
<dbReference type="SUPFAM" id="SSF56281">
    <property type="entry name" value="Metallo-hydrolase/oxidoreductase"/>
    <property type="match status" value="1"/>
</dbReference>
<dbReference type="AlphaFoldDB" id="A0A2U3N5I7"/>
<dbReference type="InterPro" id="IPR001279">
    <property type="entry name" value="Metallo-B-lactamas"/>
</dbReference>
<protein>
    <submittedName>
        <fullName evidence="2">Glyoxylase or a related metal-dependent hydrolase, beta-lactamase superfamily II</fullName>
    </submittedName>
</protein>
<feature type="domain" description="Metallo-beta-lactamase" evidence="1">
    <location>
        <begin position="46"/>
        <end position="241"/>
    </location>
</feature>
<dbReference type="FunFam" id="3.60.15.10:FF:000073">
    <property type="entry name" value="MBL fold metallo-hydrolase"/>
    <property type="match status" value="1"/>
</dbReference>
<evidence type="ECO:0000259" key="1">
    <source>
        <dbReference type="SMART" id="SM00849"/>
    </source>
</evidence>
<dbReference type="CDD" id="cd16282">
    <property type="entry name" value="metallo-hydrolase-like_MBL-fold"/>
    <property type="match status" value="1"/>
</dbReference>
<dbReference type="Proteomes" id="UP000241595">
    <property type="component" value="Unassembled WGS sequence"/>
</dbReference>
<organism evidence="2 3">
    <name type="scientific">Mycobacterium terramassiliense</name>
    <dbReference type="NCBI Taxonomy" id="1841859"/>
    <lineage>
        <taxon>Bacteria</taxon>
        <taxon>Bacillati</taxon>
        <taxon>Actinomycetota</taxon>
        <taxon>Actinomycetes</taxon>
        <taxon>Mycobacteriales</taxon>
        <taxon>Mycobacteriaceae</taxon>
        <taxon>Mycobacterium</taxon>
    </lineage>
</organism>
<evidence type="ECO:0000313" key="3">
    <source>
        <dbReference type="Proteomes" id="UP000241595"/>
    </source>
</evidence>
<keyword evidence="2" id="KW-0378">Hydrolase</keyword>
<dbReference type="STRING" id="1841859.GCA_900157385_00256"/>
<gene>
    <name evidence="2" type="ORF">MTAB308_262</name>
</gene>
<dbReference type="PANTHER" id="PTHR42951:SF4">
    <property type="entry name" value="ACYL-COENZYME A THIOESTERASE MBLAC2"/>
    <property type="match status" value="1"/>
</dbReference>
<dbReference type="Gene3D" id="3.60.15.10">
    <property type="entry name" value="Ribonuclease Z/Hydroxyacylglutathione hydrolase-like"/>
    <property type="match status" value="1"/>
</dbReference>
<proteinExistence type="predicted"/>
<evidence type="ECO:0000313" key="2">
    <source>
        <dbReference type="EMBL" id="SPM26787.1"/>
    </source>
</evidence>
<dbReference type="Pfam" id="PF00753">
    <property type="entry name" value="Lactamase_B"/>
    <property type="match status" value="1"/>
</dbReference>
<dbReference type="PANTHER" id="PTHR42951">
    <property type="entry name" value="METALLO-BETA-LACTAMASE DOMAIN-CONTAINING"/>
    <property type="match status" value="1"/>
</dbReference>
<dbReference type="GO" id="GO:0016787">
    <property type="term" value="F:hydrolase activity"/>
    <property type="evidence" value="ECO:0007669"/>
    <property type="project" value="UniProtKB-KW"/>
</dbReference>
<keyword evidence="3" id="KW-1185">Reference proteome</keyword>
<dbReference type="EMBL" id="FTRV01000008">
    <property type="protein sequence ID" value="SPM26787.1"/>
    <property type="molecule type" value="Genomic_DNA"/>
</dbReference>
<dbReference type="InterPro" id="IPR036866">
    <property type="entry name" value="RibonucZ/Hydroxyglut_hydro"/>
</dbReference>
<accession>A0A2U3N5I7</accession>
<sequence>MSGIPDMSTFSDMSHRGPAAATVLFVHFVWERLTDTVHRCRLAFCDVTIGLVRGADGALIIDTGTTLAEAAAIEADARQITGRHVTHVVLTHKHFDHVLGCSAFGAAEIYCAPEVVEYLTSHTGHLREHALSYGAKAADVDRAIAALKPPRSGLYDAAIDLGGRTVTVTHPGRGHTTADLVVVVLPARDDQRDPVVVFTGDLVEESADPYIDADSDVAAWPATLDRVLEIGGPQAVYVPGHGKVVDAEFIRRQRDWLSARGSPR</sequence>
<reference evidence="2 3" key="1">
    <citation type="submission" date="2017-01" db="EMBL/GenBank/DDBJ databases">
        <authorList>
            <consortium name="Urmite Genomes"/>
        </authorList>
    </citation>
    <scope>NUCLEOTIDE SEQUENCE [LARGE SCALE GENOMIC DNA]</scope>
    <source>
        <strain evidence="2 3">AB308</strain>
    </source>
</reference>
<name>A0A2U3N5I7_9MYCO</name>